<gene>
    <name evidence="3" type="ORF">GGR43_003221</name>
</gene>
<keyword evidence="4" id="KW-1185">Reference proteome</keyword>
<feature type="region of interest" description="Disordered" evidence="2">
    <location>
        <begin position="54"/>
        <end position="81"/>
    </location>
</feature>
<dbReference type="Gene3D" id="2.40.160.10">
    <property type="entry name" value="Porin"/>
    <property type="match status" value="1"/>
</dbReference>
<evidence type="ECO:0000313" key="3">
    <source>
        <dbReference type="EMBL" id="MBB3927490.1"/>
    </source>
</evidence>
<dbReference type="RefSeq" id="WP_188072988.1">
    <property type="nucleotide sequence ID" value="NZ_BSPS01000021.1"/>
</dbReference>
<keyword evidence="1" id="KW-0175">Coiled coil</keyword>
<evidence type="ECO:0000256" key="1">
    <source>
        <dbReference type="SAM" id="Coils"/>
    </source>
</evidence>
<accession>A0A7W6BP82</accession>
<dbReference type="InterPro" id="IPR010870">
    <property type="entry name" value="Porin_O/P"/>
</dbReference>
<name>A0A7W6BP82_9SPHN</name>
<dbReference type="EMBL" id="JACIDT010000012">
    <property type="protein sequence ID" value="MBB3927490.1"/>
    <property type="molecule type" value="Genomic_DNA"/>
</dbReference>
<proteinExistence type="predicted"/>
<reference evidence="3 4" key="1">
    <citation type="submission" date="2020-08" db="EMBL/GenBank/DDBJ databases">
        <title>Genomic Encyclopedia of Type Strains, Phase IV (KMG-IV): sequencing the most valuable type-strain genomes for metagenomic binning, comparative biology and taxonomic classification.</title>
        <authorList>
            <person name="Goeker M."/>
        </authorList>
    </citation>
    <scope>NUCLEOTIDE SEQUENCE [LARGE SCALE GENOMIC DNA]</scope>
    <source>
        <strain evidence="3 4">DSM 26189</strain>
    </source>
</reference>
<evidence type="ECO:0000256" key="2">
    <source>
        <dbReference type="SAM" id="MobiDB-lite"/>
    </source>
</evidence>
<dbReference type="AlphaFoldDB" id="A0A7W6BP82"/>
<dbReference type="Pfam" id="PF07396">
    <property type="entry name" value="Porin_O_P"/>
    <property type="match status" value="1"/>
</dbReference>
<feature type="coiled-coil region" evidence="1">
    <location>
        <begin position="19"/>
        <end position="53"/>
    </location>
</feature>
<comment type="caution">
    <text evidence="3">The sequence shown here is derived from an EMBL/GenBank/DDBJ whole genome shotgun (WGS) entry which is preliminary data.</text>
</comment>
<protein>
    <submittedName>
        <fullName evidence="3">Phosphate-selective porin OprO/OprP</fullName>
    </submittedName>
</protein>
<organism evidence="3 4">
    <name type="scientific">Sphingobium jiangsuense</name>
    <dbReference type="NCBI Taxonomy" id="870476"/>
    <lineage>
        <taxon>Bacteria</taxon>
        <taxon>Pseudomonadati</taxon>
        <taxon>Pseudomonadota</taxon>
        <taxon>Alphaproteobacteria</taxon>
        <taxon>Sphingomonadales</taxon>
        <taxon>Sphingomonadaceae</taxon>
        <taxon>Sphingobium</taxon>
    </lineage>
</organism>
<sequence length="462" mass="50051">MAHAQQAHNPQQALTAEDAAALRAEIAALRAQVQSLQQRVDRADAERAAAIASAASPASASTAPSNVAQAGQAAPTPPAAAAKPAVETAWKGAPQIRQGDWSFKPKGRMQFDTVAVAAPDSIPDKGLGLATEVRRIRLGGEGSMPGNFGYKLEVELSDNKVDLVDSYISWQSGPFGIRLGNQNQFQSLDELIGDTSGSVMERAAFTDAFNFERRLGLAAEWQKGPWLVQGGLFTDDVNALSASNGDENNSYGVDGRLVFAPKLGDTQLHFGLSGHWRDLNSTGEAGVRYRQRPYSHVTDTRFLDTGTFKASSETHYGLEFAAVRGRWHVAAETHWLTAGRIGGADPTFFGGYAEVGYYLTPGDTRAYKGGIFDRSAPKNPVGQGGMGSWQLTLRYDYLDLNDRDIRGGTQNGYIAGLVWSPINYLRFNLNYAHLDYRDAVLYAGSRNDYGVNVVGFRAELDY</sequence>
<dbReference type="SUPFAM" id="SSF56935">
    <property type="entry name" value="Porins"/>
    <property type="match status" value="1"/>
</dbReference>
<dbReference type="InterPro" id="IPR023614">
    <property type="entry name" value="Porin_dom_sf"/>
</dbReference>
<evidence type="ECO:0000313" key="4">
    <source>
        <dbReference type="Proteomes" id="UP000571950"/>
    </source>
</evidence>
<dbReference type="Proteomes" id="UP000571950">
    <property type="component" value="Unassembled WGS sequence"/>
</dbReference>